<accession>A0A251RY24</accession>
<dbReference type="AlphaFoldDB" id="A0A251RY24"/>
<dbReference type="Proteomes" id="UP000215914">
    <property type="component" value="Chromosome 16"/>
</dbReference>
<sequence length="143" mass="16414">MFSLPNSGNGCNVFWTDQVEPVSMVLMFDEHALNKSSEKIRSDTAVVVAIWRRINHESRRTLTTTNLAKSIYLQQVSDFDLFTLYDIDSGFQNVTRLTCSQNCHWKRGGYCDCTSCCWSSFGRPSTLLNLQSLGEWQQFVMYS</sequence>
<dbReference type="EMBL" id="MNCJ02000331">
    <property type="protein sequence ID" value="KAF5759192.1"/>
    <property type="molecule type" value="Genomic_DNA"/>
</dbReference>
<evidence type="ECO:0000313" key="3">
    <source>
        <dbReference type="Proteomes" id="UP000215914"/>
    </source>
</evidence>
<reference evidence="2" key="2">
    <citation type="submission" date="2017-02" db="EMBL/GenBank/DDBJ databases">
        <title>Sunflower complete genome.</title>
        <authorList>
            <person name="Langlade N."/>
            <person name="Munos S."/>
        </authorList>
    </citation>
    <scope>NUCLEOTIDE SEQUENCE [LARGE SCALE GENOMIC DNA]</scope>
    <source>
        <tissue evidence="2">Leaves</tissue>
    </source>
</reference>
<name>A0A251RY24_HELAN</name>
<dbReference type="EMBL" id="CM007905">
    <property type="protein sequence ID" value="OTF91365.1"/>
    <property type="molecule type" value="Genomic_DNA"/>
</dbReference>
<reference evidence="1 3" key="1">
    <citation type="journal article" date="2017" name="Nature">
        <title>The sunflower genome provides insights into oil metabolism, flowering and Asterid evolution.</title>
        <authorList>
            <person name="Badouin H."/>
            <person name="Gouzy J."/>
            <person name="Grassa C.J."/>
            <person name="Murat F."/>
            <person name="Staton S.E."/>
            <person name="Cottret L."/>
            <person name="Lelandais-Briere C."/>
            <person name="Owens G.L."/>
            <person name="Carrere S."/>
            <person name="Mayjonade B."/>
            <person name="Legrand L."/>
            <person name="Gill N."/>
            <person name="Kane N.C."/>
            <person name="Bowers J.E."/>
            <person name="Hubner S."/>
            <person name="Bellec A."/>
            <person name="Berard A."/>
            <person name="Berges H."/>
            <person name="Blanchet N."/>
            <person name="Boniface M.C."/>
            <person name="Brunel D."/>
            <person name="Catrice O."/>
            <person name="Chaidir N."/>
            <person name="Claudel C."/>
            <person name="Donnadieu C."/>
            <person name="Faraut T."/>
            <person name="Fievet G."/>
            <person name="Helmstetter N."/>
            <person name="King M."/>
            <person name="Knapp S.J."/>
            <person name="Lai Z."/>
            <person name="Le Paslier M.C."/>
            <person name="Lippi Y."/>
            <person name="Lorenzon L."/>
            <person name="Mandel J.R."/>
            <person name="Marage G."/>
            <person name="Marchand G."/>
            <person name="Marquand E."/>
            <person name="Bret-Mestries E."/>
            <person name="Morien E."/>
            <person name="Nambeesan S."/>
            <person name="Nguyen T."/>
            <person name="Pegot-Espagnet P."/>
            <person name="Pouilly N."/>
            <person name="Raftis F."/>
            <person name="Sallet E."/>
            <person name="Schiex T."/>
            <person name="Thomas J."/>
            <person name="Vandecasteele C."/>
            <person name="Vares D."/>
            <person name="Vear F."/>
            <person name="Vautrin S."/>
            <person name="Crespi M."/>
            <person name="Mangin B."/>
            <person name="Burke J.M."/>
            <person name="Salse J."/>
            <person name="Munos S."/>
            <person name="Vincourt P."/>
            <person name="Rieseberg L.H."/>
            <person name="Langlade N.B."/>
        </authorList>
    </citation>
    <scope>NUCLEOTIDE SEQUENCE [LARGE SCALE GENOMIC DNA]</scope>
    <source>
        <strain evidence="3">cv. SF193</strain>
        <tissue evidence="1">Leaves</tissue>
    </source>
</reference>
<protein>
    <submittedName>
        <fullName evidence="2">Uncharacterized protein</fullName>
    </submittedName>
</protein>
<dbReference type="Gramene" id="mRNA:HanXRQr2_Chr16g0738331">
    <property type="protein sequence ID" value="mRNA:HanXRQr2_Chr16g0738331"/>
    <property type="gene ID" value="HanXRQr2_Chr16g0738331"/>
</dbReference>
<reference evidence="1" key="3">
    <citation type="submission" date="2020-06" db="EMBL/GenBank/DDBJ databases">
        <title>Helianthus annuus Genome sequencing and assembly Release 2.</title>
        <authorList>
            <person name="Gouzy J."/>
            <person name="Langlade N."/>
            <person name="Munos S."/>
        </authorList>
    </citation>
    <scope>NUCLEOTIDE SEQUENCE</scope>
    <source>
        <tissue evidence="1">Leaves</tissue>
    </source>
</reference>
<evidence type="ECO:0000313" key="2">
    <source>
        <dbReference type="EMBL" id="OTF91365.1"/>
    </source>
</evidence>
<evidence type="ECO:0000313" key="1">
    <source>
        <dbReference type="EMBL" id="KAF5759192.1"/>
    </source>
</evidence>
<proteinExistence type="predicted"/>
<dbReference type="InParanoid" id="A0A251RY24"/>
<dbReference type="STRING" id="4232.A0A251RY24"/>
<gene>
    <name evidence="2" type="ORF">HannXRQ_Chr16g0509951</name>
    <name evidence="1" type="ORF">HanXRQr2_Chr16g0738331</name>
</gene>
<keyword evidence="3" id="KW-1185">Reference proteome</keyword>
<organism evidence="2 3">
    <name type="scientific">Helianthus annuus</name>
    <name type="common">Common sunflower</name>
    <dbReference type="NCBI Taxonomy" id="4232"/>
    <lineage>
        <taxon>Eukaryota</taxon>
        <taxon>Viridiplantae</taxon>
        <taxon>Streptophyta</taxon>
        <taxon>Embryophyta</taxon>
        <taxon>Tracheophyta</taxon>
        <taxon>Spermatophyta</taxon>
        <taxon>Magnoliopsida</taxon>
        <taxon>eudicotyledons</taxon>
        <taxon>Gunneridae</taxon>
        <taxon>Pentapetalae</taxon>
        <taxon>asterids</taxon>
        <taxon>campanulids</taxon>
        <taxon>Asterales</taxon>
        <taxon>Asteraceae</taxon>
        <taxon>Asteroideae</taxon>
        <taxon>Heliantheae alliance</taxon>
        <taxon>Heliantheae</taxon>
        <taxon>Helianthus</taxon>
    </lineage>
</organism>